<organism evidence="3 4">
    <name type="scientific">Hirsutella rhossiliensis</name>
    <dbReference type="NCBI Taxonomy" id="111463"/>
    <lineage>
        <taxon>Eukaryota</taxon>
        <taxon>Fungi</taxon>
        <taxon>Dikarya</taxon>
        <taxon>Ascomycota</taxon>
        <taxon>Pezizomycotina</taxon>
        <taxon>Sordariomycetes</taxon>
        <taxon>Hypocreomycetidae</taxon>
        <taxon>Hypocreales</taxon>
        <taxon>Ophiocordycipitaceae</taxon>
        <taxon>Hirsutella</taxon>
    </lineage>
</organism>
<accession>A0A9P8MSW7</accession>
<dbReference type="RefSeq" id="XP_044719056.1">
    <property type="nucleotide sequence ID" value="XM_044866092.1"/>
</dbReference>
<sequence>MAREEVISPEAPKPRGYGFLKKGNPFMTALCRRKTSAAGKKLYVVSSRGVSSGLLAPEGILAEVIAEELETRGKRSAAVEKRDGAVRDDFEQAILRLYPKIPLEEVAKISSRTLEKRSRRVGRTGRLDLVTKVRLAVAAHVRHCHTDYDKIVRGCNIKWTARQSIHDEASRVLASWGGPPPPPPSARSKEKRGIRQASVDASEPAAAQRKRHQSPTARPKAGRRLRQASVDLDELAASRRERKRLARRVRKARKREVQRAQMAQAGGTLSGPLTRGRAAALQRDRPGSVPHEVIEIIDSSENSGEETAEPDAQEASGDARHDSDLEVIVIEDSDED</sequence>
<feature type="region of interest" description="Disordered" evidence="1">
    <location>
        <begin position="172"/>
        <end position="229"/>
    </location>
</feature>
<dbReference type="EMBL" id="JAIZPD010000008">
    <property type="protein sequence ID" value="KAH0961543.1"/>
    <property type="molecule type" value="Genomic_DNA"/>
</dbReference>
<dbReference type="Pfam" id="PF10056">
    <property type="entry name" value="DUF2293"/>
    <property type="match status" value="1"/>
</dbReference>
<dbReference type="AlphaFoldDB" id="A0A9P8MSW7"/>
<dbReference type="PANTHER" id="PTHR38113:SF2">
    <property type="entry name" value="DUF2293 DOMAIN-CONTAINING PROTEIN"/>
    <property type="match status" value="1"/>
</dbReference>
<dbReference type="InterPro" id="IPR018744">
    <property type="entry name" value="DUF2293"/>
</dbReference>
<dbReference type="GeneID" id="68356750"/>
<dbReference type="OrthoDB" id="5381833at2759"/>
<feature type="compositionally biased region" description="Basic residues" evidence="1">
    <location>
        <begin position="242"/>
        <end position="256"/>
    </location>
</feature>
<keyword evidence="4" id="KW-1185">Reference proteome</keyword>
<evidence type="ECO:0000313" key="4">
    <source>
        <dbReference type="Proteomes" id="UP000824596"/>
    </source>
</evidence>
<feature type="region of interest" description="Disordered" evidence="1">
    <location>
        <begin position="242"/>
        <end position="336"/>
    </location>
</feature>
<dbReference type="Proteomes" id="UP000824596">
    <property type="component" value="Unassembled WGS sequence"/>
</dbReference>
<evidence type="ECO:0000259" key="2">
    <source>
        <dbReference type="Pfam" id="PF10056"/>
    </source>
</evidence>
<comment type="caution">
    <text evidence="3">The sequence shown here is derived from an EMBL/GenBank/DDBJ whole genome shotgun (WGS) entry which is preliminary data.</text>
</comment>
<feature type="compositionally biased region" description="Acidic residues" evidence="1">
    <location>
        <begin position="303"/>
        <end position="312"/>
    </location>
</feature>
<name>A0A9P8MSW7_9HYPO</name>
<dbReference type="PANTHER" id="PTHR38113">
    <property type="match status" value="1"/>
</dbReference>
<evidence type="ECO:0000256" key="1">
    <source>
        <dbReference type="SAM" id="MobiDB-lite"/>
    </source>
</evidence>
<evidence type="ECO:0000313" key="3">
    <source>
        <dbReference type="EMBL" id="KAH0961543.1"/>
    </source>
</evidence>
<reference evidence="3" key="1">
    <citation type="submission" date="2021-09" db="EMBL/GenBank/DDBJ databases">
        <title>A high-quality genome of the endoparasitic fungus Hirsutella rhossiliensis with a comparison of Hirsutella genomes reveals transposable elements contributing to genome size variation.</title>
        <authorList>
            <person name="Lin R."/>
            <person name="Jiao Y."/>
            <person name="Sun X."/>
            <person name="Ling J."/>
            <person name="Xie B."/>
            <person name="Cheng X."/>
        </authorList>
    </citation>
    <scope>NUCLEOTIDE SEQUENCE</scope>
    <source>
        <strain evidence="3">HR02</strain>
    </source>
</reference>
<feature type="domain" description="DUF2293" evidence="2">
    <location>
        <begin position="93"/>
        <end position="177"/>
    </location>
</feature>
<protein>
    <recommendedName>
        <fullName evidence="2">DUF2293 domain-containing protein</fullName>
    </recommendedName>
</protein>
<proteinExistence type="predicted"/>
<gene>
    <name evidence="3" type="ORF">HRG_07621</name>
</gene>